<keyword evidence="4" id="KW-1185">Reference proteome</keyword>
<evidence type="ECO:0000256" key="1">
    <source>
        <dbReference type="ARBA" id="ARBA00008791"/>
    </source>
</evidence>
<gene>
    <name evidence="3" type="ORF">ACFQ34_15530</name>
</gene>
<reference evidence="4" key="1">
    <citation type="journal article" date="2019" name="Int. J. Syst. Evol. Microbiol.">
        <title>The Global Catalogue of Microorganisms (GCM) 10K type strain sequencing project: providing services to taxonomists for standard genome sequencing and annotation.</title>
        <authorList>
            <consortium name="The Broad Institute Genomics Platform"/>
            <consortium name="The Broad Institute Genome Sequencing Center for Infectious Disease"/>
            <person name="Wu L."/>
            <person name="Ma J."/>
        </authorList>
    </citation>
    <scope>NUCLEOTIDE SEQUENCE [LARGE SCALE GENOMIC DNA]</scope>
    <source>
        <strain evidence="4">CCUG 49018</strain>
    </source>
</reference>
<comment type="similarity">
    <text evidence="1">Belongs to the universal stress protein A family.</text>
</comment>
<feature type="domain" description="UspA" evidence="2">
    <location>
        <begin position="7"/>
        <end position="145"/>
    </location>
</feature>
<evidence type="ECO:0000313" key="4">
    <source>
        <dbReference type="Proteomes" id="UP001597182"/>
    </source>
</evidence>
<organism evidence="3 4">
    <name type="scientific">Pseudonocardia benzenivorans</name>
    <dbReference type="NCBI Taxonomy" id="228005"/>
    <lineage>
        <taxon>Bacteria</taxon>
        <taxon>Bacillati</taxon>
        <taxon>Actinomycetota</taxon>
        <taxon>Actinomycetes</taxon>
        <taxon>Pseudonocardiales</taxon>
        <taxon>Pseudonocardiaceae</taxon>
        <taxon>Pseudonocardia</taxon>
    </lineage>
</organism>
<dbReference type="RefSeq" id="WP_346091328.1">
    <property type="nucleotide sequence ID" value="NZ_BAABKS010000022.1"/>
</dbReference>
<comment type="caution">
    <text evidence="3">The sequence shown here is derived from an EMBL/GenBank/DDBJ whole genome shotgun (WGS) entry which is preliminary data.</text>
</comment>
<dbReference type="EMBL" id="JBHTMB010000140">
    <property type="protein sequence ID" value="MFD1234701.1"/>
    <property type="molecule type" value="Genomic_DNA"/>
</dbReference>
<dbReference type="InterPro" id="IPR006015">
    <property type="entry name" value="Universal_stress_UspA"/>
</dbReference>
<dbReference type="Gene3D" id="3.40.50.620">
    <property type="entry name" value="HUPs"/>
    <property type="match status" value="2"/>
</dbReference>
<feature type="domain" description="UspA" evidence="2">
    <location>
        <begin position="157"/>
        <end position="291"/>
    </location>
</feature>
<dbReference type="PANTHER" id="PTHR31964:SF113">
    <property type="entry name" value="USPA DOMAIN-CONTAINING PROTEIN"/>
    <property type="match status" value="1"/>
</dbReference>
<dbReference type="Proteomes" id="UP001597182">
    <property type="component" value="Unassembled WGS sequence"/>
</dbReference>
<dbReference type="SUPFAM" id="SSF52402">
    <property type="entry name" value="Adenine nucleotide alpha hydrolases-like"/>
    <property type="match status" value="2"/>
</dbReference>
<dbReference type="PRINTS" id="PR01438">
    <property type="entry name" value="UNVRSLSTRESS"/>
</dbReference>
<dbReference type="InterPro" id="IPR006016">
    <property type="entry name" value="UspA"/>
</dbReference>
<name>A0ABW3VIW0_9PSEU</name>
<evidence type="ECO:0000259" key="2">
    <source>
        <dbReference type="Pfam" id="PF00582"/>
    </source>
</evidence>
<dbReference type="InterPro" id="IPR014729">
    <property type="entry name" value="Rossmann-like_a/b/a_fold"/>
</dbReference>
<dbReference type="Pfam" id="PF00582">
    <property type="entry name" value="Usp"/>
    <property type="match status" value="2"/>
</dbReference>
<evidence type="ECO:0000313" key="3">
    <source>
        <dbReference type="EMBL" id="MFD1234701.1"/>
    </source>
</evidence>
<protein>
    <submittedName>
        <fullName evidence="3">Universal stress protein</fullName>
    </submittedName>
</protein>
<proteinExistence type="inferred from homology"/>
<dbReference type="PANTHER" id="PTHR31964">
    <property type="entry name" value="ADENINE NUCLEOTIDE ALPHA HYDROLASES-LIKE SUPERFAMILY PROTEIN"/>
    <property type="match status" value="1"/>
</dbReference>
<sequence>MDIHIGSVVVGIDGSAHALAATRWAAVEACRRGLPLRLVSAVGWATWSPIGLPALGEEYERGVLLETARAMVDAAADAATATVPGVEVQREVRGGVPARVLVEESAAAALLVVGNRGSGGFTGLLLGSVGVTVAAHAHCPVVVVRGDAARPVRPDGPVVVGVGEEAEAEAAIAFAFDEAARRGVPLVAVHSWIETVVDPYLVPYVDWESVALEERRVLTDALAPWTGKYPGVEVREVVVRDGAARALLSAAAGADLVVVGSRGYGAARGLLLGSVSQAMLQHAPCPVAVVRSRTVDAAALLEQP</sequence>
<accession>A0ABW3VIW0</accession>